<evidence type="ECO:0000313" key="2">
    <source>
        <dbReference type="Proteomes" id="UP000054279"/>
    </source>
</evidence>
<dbReference type="EMBL" id="KN837124">
    <property type="protein sequence ID" value="KIJ43255.1"/>
    <property type="molecule type" value="Genomic_DNA"/>
</dbReference>
<dbReference type="HOGENOM" id="CLU_2098400_0_0_1"/>
<name>A0A0C9VWP9_SPHS4</name>
<dbReference type="Proteomes" id="UP000054279">
    <property type="component" value="Unassembled WGS sequence"/>
</dbReference>
<reference evidence="1 2" key="1">
    <citation type="submission" date="2014-06" db="EMBL/GenBank/DDBJ databases">
        <title>Evolutionary Origins and Diversification of the Mycorrhizal Mutualists.</title>
        <authorList>
            <consortium name="DOE Joint Genome Institute"/>
            <consortium name="Mycorrhizal Genomics Consortium"/>
            <person name="Kohler A."/>
            <person name="Kuo A."/>
            <person name="Nagy L.G."/>
            <person name="Floudas D."/>
            <person name="Copeland A."/>
            <person name="Barry K.W."/>
            <person name="Cichocki N."/>
            <person name="Veneault-Fourrey C."/>
            <person name="LaButti K."/>
            <person name="Lindquist E.A."/>
            <person name="Lipzen A."/>
            <person name="Lundell T."/>
            <person name="Morin E."/>
            <person name="Murat C."/>
            <person name="Riley R."/>
            <person name="Ohm R."/>
            <person name="Sun H."/>
            <person name="Tunlid A."/>
            <person name="Henrissat B."/>
            <person name="Grigoriev I.V."/>
            <person name="Hibbett D.S."/>
            <person name="Martin F."/>
        </authorList>
    </citation>
    <scope>NUCLEOTIDE SEQUENCE [LARGE SCALE GENOMIC DNA]</scope>
    <source>
        <strain evidence="1 2">SS14</strain>
    </source>
</reference>
<sequence length="116" mass="12995">MSADDRTKSDGILAKKCQLAKSPLVLLWGRREASEAECHAMFALPRAIRDHKWLLHKLSIIETFKSQRDGVDDAVDLLLGVDKMPNPGTGYSDASHSSFVSGDRFDDHELMTEYCE</sequence>
<organism evidence="1 2">
    <name type="scientific">Sphaerobolus stellatus (strain SS14)</name>
    <dbReference type="NCBI Taxonomy" id="990650"/>
    <lineage>
        <taxon>Eukaryota</taxon>
        <taxon>Fungi</taxon>
        <taxon>Dikarya</taxon>
        <taxon>Basidiomycota</taxon>
        <taxon>Agaricomycotina</taxon>
        <taxon>Agaricomycetes</taxon>
        <taxon>Phallomycetidae</taxon>
        <taxon>Geastrales</taxon>
        <taxon>Sphaerobolaceae</taxon>
        <taxon>Sphaerobolus</taxon>
    </lineage>
</organism>
<gene>
    <name evidence="1" type="ORF">M422DRAFT_253459</name>
</gene>
<protein>
    <submittedName>
        <fullName evidence="1">Uncharacterized protein</fullName>
    </submittedName>
</protein>
<dbReference type="AlphaFoldDB" id="A0A0C9VWP9"/>
<accession>A0A0C9VWP9</accession>
<proteinExistence type="predicted"/>
<evidence type="ECO:0000313" key="1">
    <source>
        <dbReference type="EMBL" id="KIJ43255.1"/>
    </source>
</evidence>
<keyword evidence="2" id="KW-1185">Reference proteome</keyword>